<dbReference type="Proteomes" id="UP000784294">
    <property type="component" value="Unassembled WGS sequence"/>
</dbReference>
<protein>
    <submittedName>
        <fullName evidence="2">Uncharacterized protein</fullName>
    </submittedName>
</protein>
<evidence type="ECO:0000313" key="3">
    <source>
        <dbReference type="Proteomes" id="UP000784294"/>
    </source>
</evidence>
<gene>
    <name evidence="2" type="ORF">PXEA_LOCUS28741</name>
</gene>
<reference evidence="2" key="1">
    <citation type="submission" date="2018-11" db="EMBL/GenBank/DDBJ databases">
        <authorList>
            <consortium name="Pathogen Informatics"/>
        </authorList>
    </citation>
    <scope>NUCLEOTIDE SEQUENCE</scope>
</reference>
<name>A0A3S5CTD8_9PLAT</name>
<evidence type="ECO:0000313" key="2">
    <source>
        <dbReference type="EMBL" id="VEL35301.1"/>
    </source>
</evidence>
<keyword evidence="3" id="KW-1185">Reference proteome</keyword>
<comment type="caution">
    <text evidence="2">The sequence shown here is derived from an EMBL/GenBank/DDBJ whole genome shotgun (WGS) entry which is preliminary data.</text>
</comment>
<organism evidence="2 3">
    <name type="scientific">Protopolystoma xenopodis</name>
    <dbReference type="NCBI Taxonomy" id="117903"/>
    <lineage>
        <taxon>Eukaryota</taxon>
        <taxon>Metazoa</taxon>
        <taxon>Spiralia</taxon>
        <taxon>Lophotrochozoa</taxon>
        <taxon>Platyhelminthes</taxon>
        <taxon>Monogenea</taxon>
        <taxon>Polyopisthocotylea</taxon>
        <taxon>Polystomatidea</taxon>
        <taxon>Polystomatidae</taxon>
        <taxon>Protopolystoma</taxon>
    </lineage>
</organism>
<proteinExistence type="predicted"/>
<evidence type="ECO:0000256" key="1">
    <source>
        <dbReference type="SAM" id="MobiDB-lite"/>
    </source>
</evidence>
<sequence>MQPLHNKEHNALSTSLPLRLRSEMIPFCMRSTKFNQLTADYQRHSFVPLAQSTLAHSLWAPEEGLTPSDPPSSKQACPDHPDIRSGHSGRIQGIAVCSARSVRNMKSFPLYIYGLGHCNSYSDESASLRLTCTYSTAFLDQGSCCVMQLSYAKPAMASGTPTLDAGLRTVASEGVSMWVFVGLEFWTGEAPSSRDVGMSTSCLPSLPHRYVCMNLDAASVPQTPSCPGDFLPLPCCLACVYLSIWSFISETCVHMVSLASKRTRVRVAVMVVALSDCRIWHNFVCLLYNLSRPRFVGVRQSILPTQSFLTQEIHSLHSQRGCGGSLAWSSVRMRRVTRLSKENRG</sequence>
<feature type="region of interest" description="Disordered" evidence="1">
    <location>
        <begin position="61"/>
        <end position="85"/>
    </location>
</feature>
<accession>A0A3S5CTD8</accession>
<dbReference type="AlphaFoldDB" id="A0A3S5CTD8"/>
<dbReference type="EMBL" id="CAAALY010249520">
    <property type="protein sequence ID" value="VEL35301.1"/>
    <property type="molecule type" value="Genomic_DNA"/>
</dbReference>